<dbReference type="InterPro" id="IPR027417">
    <property type="entry name" value="P-loop_NTPase"/>
</dbReference>
<dbReference type="InterPro" id="IPR009001">
    <property type="entry name" value="Transl_elong_EF1A/Init_IF2_C"/>
</dbReference>
<dbReference type="PANTHER" id="PTHR23115">
    <property type="entry name" value="TRANSLATION FACTOR"/>
    <property type="match status" value="1"/>
</dbReference>
<dbReference type="GO" id="GO:0005525">
    <property type="term" value="F:GTP binding"/>
    <property type="evidence" value="ECO:0007669"/>
    <property type="project" value="UniProtKB-KW"/>
</dbReference>
<evidence type="ECO:0000313" key="4">
    <source>
        <dbReference type="EMBL" id="KAK1346301.1"/>
    </source>
</evidence>
<dbReference type="Gene3D" id="2.40.30.10">
    <property type="entry name" value="Translation factors"/>
    <property type="match status" value="1"/>
</dbReference>
<accession>A0AA40IBD7</accession>
<dbReference type="InterPro" id="IPR054696">
    <property type="entry name" value="GTP-eEF1A_C"/>
</dbReference>
<dbReference type="AlphaFoldDB" id="A0AA40IBD7"/>
<gene>
    <name evidence="4" type="ORF">QTO34_000155</name>
</gene>
<comment type="caution">
    <text evidence="4">The sequence shown here is derived from an EMBL/GenBank/DDBJ whole genome shotgun (WGS) entry which is preliminary data.</text>
</comment>
<evidence type="ECO:0000256" key="1">
    <source>
        <dbReference type="ARBA" id="ARBA00022741"/>
    </source>
</evidence>
<reference evidence="4" key="1">
    <citation type="submission" date="2023-06" db="EMBL/GenBank/DDBJ databases">
        <title>Reference genome for the Northern bat (Eptesicus nilssonii), a most northern bat species.</title>
        <authorList>
            <person name="Laine V.N."/>
            <person name="Pulliainen A.T."/>
            <person name="Lilley T.M."/>
        </authorList>
    </citation>
    <scope>NUCLEOTIDE SEQUENCE</scope>
    <source>
        <strain evidence="4">BLF_Eptnil</strain>
        <tissue evidence="4">Kidney</tissue>
    </source>
</reference>
<dbReference type="SUPFAM" id="SSF50465">
    <property type="entry name" value="EF-Tu/eEF-1alpha/eIF2-gamma C-terminal domain"/>
    <property type="match status" value="1"/>
</dbReference>
<sequence>MDFAEPPHSKKRYEAIIKEVRTYIKKIGYSPGSGGSRAHLGPGEATHPLGPVNKNTFKKRRKKKMGYNPDTVAFVAISGWNGDHLLEPSANMPWFKAWKVPREDGSATGTALPESPGLHPATDSRSTKLILNHSGQISAGDAPVLDCHTAHITCTFAEPKEEADHGSGKKLEVGSKGLKSGDAATVAMVPGASPYVLRASLTTLLWATLLFMT</sequence>
<evidence type="ECO:0000256" key="2">
    <source>
        <dbReference type="ARBA" id="ARBA00023134"/>
    </source>
</evidence>
<keyword evidence="5" id="KW-1185">Reference proteome</keyword>
<feature type="domain" description="GTP-eEF1A C-terminal" evidence="3">
    <location>
        <begin position="130"/>
        <end position="191"/>
    </location>
</feature>
<dbReference type="Gene3D" id="3.40.50.300">
    <property type="entry name" value="P-loop containing nucleotide triphosphate hydrolases"/>
    <property type="match status" value="1"/>
</dbReference>
<dbReference type="InterPro" id="IPR050100">
    <property type="entry name" value="TRAFAC_GTPase_members"/>
</dbReference>
<proteinExistence type="predicted"/>
<dbReference type="EMBL" id="JAULJE010000001">
    <property type="protein sequence ID" value="KAK1346301.1"/>
    <property type="molecule type" value="Genomic_DNA"/>
</dbReference>
<protein>
    <recommendedName>
        <fullName evidence="3">GTP-eEF1A C-terminal domain-containing protein</fullName>
    </recommendedName>
</protein>
<organism evidence="4 5">
    <name type="scientific">Cnephaeus nilssonii</name>
    <name type="common">Northern bat</name>
    <name type="synonym">Eptesicus nilssonii</name>
    <dbReference type="NCBI Taxonomy" id="3371016"/>
    <lineage>
        <taxon>Eukaryota</taxon>
        <taxon>Metazoa</taxon>
        <taxon>Chordata</taxon>
        <taxon>Craniata</taxon>
        <taxon>Vertebrata</taxon>
        <taxon>Euteleostomi</taxon>
        <taxon>Mammalia</taxon>
        <taxon>Eutheria</taxon>
        <taxon>Laurasiatheria</taxon>
        <taxon>Chiroptera</taxon>
        <taxon>Yangochiroptera</taxon>
        <taxon>Vespertilionidae</taxon>
        <taxon>Cnephaeus</taxon>
    </lineage>
</organism>
<dbReference type="Proteomes" id="UP001177744">
    <property type="component" value="Unassembled WGS sequence"/>
</dbReference>
<name>A0AA40IBD7_CNENI</name>
<dbReference type="Pfam" id="PF22594">
    <property type="entry name" value="GTP-eEF1A_C"/>
    <property type="match status" value="1"/>
</dbReference>
<keyword evidence="2" id="KW-0342">GTP-binding</keyword>
<evidence type="ECO:0000313" key="5">
    <source>
        <dbReference type="Proteomes" id="UP001177744"/>
    </source>
</evidence>
<keyword evidence="1" id="KW-0547">Nucleotide-binding</keyword>
<evidence type="ECO:0000259" key="3">
    <source>
        <dbReference type="Pfam" id="PF22594"/>
    </source>
</evidence>